<dbReference type="SUPFAM" id="SSF56436">
    <property type="entry name" value="C-type lectin-like"/>
    <property type="match status" value="4"/>
</dbReference>
<dbReference type="CDD" id="cd00037">
    <property type="entry name" value="CLECT"/>
    <property type="match status" value="3"/>
</dbReference>
<sequence length="578" mass="63356">MKRRGRRSPVCFRLGGGASLGPGAWRGARLGPVCPQACWLPPGFAPTLPRRPLGPGVQPESGCCSHAHATPAGQQEWLHFQEAEYKFFEHHSTWAQAQRICTWFQAELTSVHSQAELDFLSHNMQKFSWAQEQHWWIGLYTSEIDGRFRTASAQGQLGPYLEAPSPWVTDCTELSSPTPQPAATKPQNLGPSLPPFLRPSLLHPVEAQPWAGAGVTSVPCHCRWTDGSVINFISWAPGKPRPVGKDKKCVYMTASREDWGDQRCLTSLPYVCKRSNVSKETQYSDLPATFEGGCSSGWLQFLNKPPKDLLLKGGQRPFWVCGWGGGAGCYTPTYAPQCFKIEGRDPQSKVKWSEAQFSCEQQEAQLVTVATSLEQAFITATLPNATLDLWIGLHASQREFQWVDREPVLYANWAPGEPSGPGPAPSGNKPTSCVVMLHSPSAHFTGRWDDRSCTEETHGFICQKGTDLSLSPSLTALPPTSGSDLSYLNGTFRLLQKPLRWHDALLLCESRNTSLAYVPDSYTQAFLVLAARGLHIPIWIGLAGEEVGSQHSCPGPQPCPGSSSCPCLPSPHLICNPS</sequence>
<dbReference type="InterPro" id="IPR018378">
    <property type="entry name" value="C-type_lectin_CS"/>
</dbReference>
<dbReference type="InterPro" id="IPR016186">
    <property type="entry name" value="C-type_lectin-like/link_sf"/>
</dbReference>
<reference evidence="4 5" key="1">
    <citation type="submission" date="2023-05" db="EMBL/GenBank/DDBJ databases">
        <title>B98-5 Cell Line De Novo Hybrid Assembly: An Optical Mapping Approach.</title>
        <authorList>
            <person name="Kananen K."/>
            <person name="Auerbach J.A."/>
            <person name="Kautto E."/>
            <person name="Blachly J.S."/>
        </authorList>
    </citation>
    <scope>NUCLEOTIDE SEQUENCE [LARGE SCALE GENOMIC DNA]</scope>
    <source>
        <strain evidence="4">B95-8</strain>
        <tissue evidence="4">Cell line</tissue>
    </source>
</reference>
<dbReference type="Proteomes" id="UP001266305">
    <property type="component" value="Unassembled WGS sequence"/>
</dbReference>
<dbReference type="InterPro" id="IPR016187">
    <property type="entry name" value="CTDL_fold"/>
</dbReference>
<evidence type="ECO:0000259" key="3">
    <source>
        <dbReference type="PROSITE" id="PS50041"/>
    </source>
</evidence>
<dbReference type="Pfam" id="PF00059">
    <property type="entry name" value="Lectin_C"/>
    <property type="match status" value="3"/>
</dbReference>
<dbReference type="InterPro" id="IPR001304">
    <property type="entry name" value="C-type_lectin-like"/>
</dbReference>
<keyword evidence="1" id="KW-0430">Lectin</keyword>
<name>A0ABQ9VNF3_SAGOE</name>
<evidence type="ECO:0000313" key="4">
    <source>
        <dbReference type="EMBL" id="KAK2110915.1"/>
    </source>
</evidence>
<feature type="domain" description="C-type lectin" evidence="3">
    <location>
        <begin position="334"/>
        <end position="456"/>
    </location>
</feature>
<dbReference type="SMART" id="SM00034">
    <property type="entry name" value="CLECT"/>
    <property type="match status" value="2"/>
</dbReference>
<keyword evidence="4" id="KW-0675">Receptor</keyword>
<dbReference type="InterPro" id="IPR050111">
    <property type="entry name" value="C-type_lectin/snaclec_domain"/>
</dbReference>
<gene>
    <name evidence="4" type="primary">MRC2_2</name>
    <name evidence="4" type="ORF">P7K49_010661</name>
</gene>
<evidence type="ECO:0000313" key="5">
    <source>
        <dbReference type="Proteomes" id="UP001266305"/>
    </source>
</evidence>
<proteinExistence type="predicted"/>
<dbReference type="PROSITE" id="PS00615">
    <property type="entry name" value="C_TYPE_LECTIN_1"/>
    <property type="match status" value="1"/>
</dbReference>
<dbReference type="PROSITE" id="PS50041">
    <property type="entry name" value="C_TYPE_LECTIN_2"/>
    <property type="match status" value="2"/>
</dbReference>
<accession>A0ABQ9VNF3</accession>
<organism evidence="4 5">
    <name type="scientific">Saguinus oedipus</name>
    <name type="common">Cotton-top tamarin</name>
    <name type="synonym">Oedipomidas oedipus</name>
    <dbReference type="NCBI Taxonomy" id="9490"/>
    <lineage>
        <taxon>Eukaryota</taxon>
        <taxon>Metazoa</taxon>
        <taxon>Chordata</taxon>
        <taxon>Craniata</taxon>
        <taxon>Vertebrata</taxon>
        <taxon>Euteleostomi</taxon>
        <taxon>Mammalia</taxon>
        <taxon>Eutheria</taxon>
        <taxon>Euarchontoglires</taxon>
        <taxon>Primates</taxon>
        <taxon>Haplorrhini</taxon>
        <taxon>Platyrrhini</taxon>
        <taxon>Cebidae</taxon>
        <taxon>Callitrichinae</taxon>
        <taxon>Saguinus</taxon>
    </lineage>
</organism>
<dbReference type="PANTHER" id="PTHR22803">
    <property type="entry name" value="MANNOSE, PHOSPHOLIPASE, LECTIN RECEPTOR RELATED"/>
    <property type="match status" value="1"/>
</dbReference>
<evidence type="ECO:0000256" key="1">
    <source>
        <dbReference type="ARBA" id="ARBA00022734"/>
    </source>
</evidence>
<protein>
    <submittedName>
        <fullName evidence="4">C-type mannose receptor 2</fullName>
    </submittedName>
</protein>
<evidence type="ECO:0000256" key="2">
    <source>
        <dbReference type="ARBA" id="ARBA00023157"/>
    </source>
</evidence>
<dbReference type="EMBL" id="JASSZA010000005">
    <property type="protein sequence ID" value="KAK2110915.1"/>
    <property type="molecule type" value="Genomic_DNA"/>
</dbReference>
<keyword evidence="2" id="KW-1015">Disulfide bond</keyword>
<dbReference type="Gene3D" id="3.10.100.10">
    <property type="entry name" value="Mannose-Binding Protein A, subunit A"/>
    <property type="match status" value="3"/>
</dbReference>
<feature type="domain" description="C-type lectin" evidence="3">
    <location>
        <begin position="80"/>
        <end position="273"/>
    </location>
</feature>
<keyword evidence="5" id="KW-1185">Reference proteome</keyword>
<comment type="caution">
    <text evidence="4">The sequence shown here is derived from an EMBL/GenBank/DDBJ whole genome shotgun (WGS) entry which is preliminary data.</text>
</comment>